<dbReference type="EMBL" id="CAJNOC010002031">
    <property type="protein sequence ID" value="CAF0907881.1"/>
    <property type="molecule type" value="Genomic_DNA"/>
</dbReference>
<keyword evidence="2" id="KW-1185">Reference proteome</keyword>
<dbReference type="PANTHER" id="PTHR33395:SF22">
    <property type="entry name" value="REVERSE TRANSCRIPTASE DOMAIN-CONTAINING PROTEIN"/>
    <property type="match status" value="1"/>
</dbReference>
<comment type="caution">
    <text evidence="1">The sequence shown here is derived from an EMBL/GenBank/DDBJ whole genome shotgun (WGS) entry which is preliminary data.</text>
</comment>
<accession>A0A814A0N9</accession>
<dbReference type="AlphaFoldDB" id="A0A814A0N9"/>
<gene>
    <name evidence="1" type="ORF">OXX778_LOCUS11741</name>
</gene>
<evidence type="ECO:0000313" key="2">
    <source>
        <dbReference type="Proteomes" id="UP000663879"/>
    </source>
</evidence>
<dbReference type="PANTHER" id="PTHR33395">
    <property type="entry name" value="TRANSCRIPTASE, PUTATIVE-RELATED-RELATED"/>
    <property type="match status" value="1"/>
</dbReference>
<dbReference type="OrthoDB" id="10071239at2759"/>
<proteinExistence type="predicted"/>
<dbReference type="Proteomes" id="UP000663879">
    <property type="component" value="Unassembled WGS sequence"/>
</dbReference>
<sequence>MDPSDEDSYFSLFLKSFNIKSVTKELTRIGIKSGRKGDTNVKITKIDHIIYQDDLDPKSQVFGCPYSGHKFLVASFNFSLDTKNEPKNTLWNYSEKNLNSLKNNLLKINFNEKDKFPNFDDKWDFFKDKVIKAIESCCPLKKYKNKEKDFSLWLDEELISAKKYRDYCHHLLMDEKNLAFNDFPESIQDGEICSNSIPEQVEMFNNFFTNVESTSFSTEDESSKYIFEKFKEFKKVNKLKAPWFSFKYFDLKEIDESLSELSNSSSPGYIRIHTKVLKAMPEIFSPILLKLCLELKKIPKDWKIAIVTPLYKNKGDKTKMDNYRAFSSNKIFFKGQHGFRNGFSCQTAIHEFISYINNDLDH</sequence>
<name>A0A814A0N9_9BILA</name>
<organism evidence="1 2">
    <name type="scientific">Brachionus calyciflorus</name>
    <dbReference type="NCBI Taxonomy" id="104777"/>
    <lineage>
        <taxon>Eukaryota</taxon>
        <taxon>Metazoa</taxon>
        <taxon>Spiralia</taxon>
        <taxon>Gnathifera</taxon>
        <taxon>Rotifera</taxon>
        <taxon>Eurotatoria</taxon>
        <taxon>Monogononta</taxon>
        <taxon>Pseudotrocha</taxon>
        <taxon>Ploima</taxon>
        <taxon>Brachionidae</taxon>
        <taxon>Brachionus</taxon>
    </lineage>
</organism>
<evidence type="ECO:0000313" key="1">
    <source>
        <dbReference type="EMBL" id="CAF0907881.1"/>
    </source>
</evidence>
<reference evidence="1" key="1">
    <citation type="submission" date="2021-02" db="EMBL/GenBank/DDBJ databases">
        <authorList>
            <person name="Nowell W R."/>
        </authorList>
    </citation>
    <scope>NUCLEOTIDE SEQUENCE</scope>
    <source>
        <strain evidence="1">Ploen Becks lab</strain>
    </source>
</reference>
<protein>
    <submittedName>
        <fullName evidence="1">Uncharacterized protein</fullName>
    </submittedName>
</protein>